<comment type="caution">
    <text evidence="1">The sequence shown here is derived from an EMBL/GenBank/DDBJ whole genome shotgun (WGS) entry which is preliminary data.</text>
</comment>
<dbReference type="InterPro" id="IPR038444">
    <property type="entry name" value="DUF465_sf"/>
</dbReference>
<reference evidence="1 2" key="1">
    <citation type="submission" date="2016-01" db="EMBL/GenBank/DDBJ databases">
        <title>Draft genome of the antarctic isolate Shewanella frigidimarina Ag06-30.</title>
        <authorList>
            <person name="Parmeciano Di Noto G."/>
            <person name="Vazquez S."/>
            <person name="Mac Cormack W."/>
            <person name="Iriarte A."/>
            <person name="Quiroga C."/>
        </authorList>
    </citation>
    <scope>NUCLEOTIDE SEQUENCE [LARGE SCALE GENOMIC DNA]</scope>
    <source>
        <strain evidence="1 2">Ag06-30</strain>
    </source>
</reference>
<evidence type="ECO:0008006" key="3">
    <source>
        <dbReference type="Google" id="ProtNLM"/>
    </source>
</evidence>
<dbReference type="EMBL" id="LRDC01000020">
    <property type="protein sequence ID" value="KVX01662.1"/>
    <property type="molecule type" value="Genomic_DNA"/>
</dbReference>
<gene>
    <name evidence="1" type="ORF">AWJ07_16695</name>
</gene>
<dbReference type="Proteomes" id="UP000055702">
    <property type="component" value="Unassembled WGS sequence"/>
</dbReference>
<evidence type="ECO:0000313" key="2">
    <source>
        <dbReference type="Proteomes" id="UP000055702"/>
    </source>
</evidence>
<dbReference type="RefSeq" id="WP_059746063.1">
    <property type="nucleotide sequence ID" value="NZ_JBOZPG010000003.1"/>
</dbReference>
<dbReference type="InterPro" id="IPR007420">
    <property type="entry name" value="DUF465"/>
</dbReference>
<dbReference type="Gene3D" id="6.10.280.50">
    <property type="match status" value="1"/>
</dbReference>
<dbReference type="AlphaFoldDB" id="A0A106BZV9"/>
<organism evidence="1">
    <name type="scientific">Shewanella frigidimarina</name>
    <dbReference type="NCBI Taxonomy" id="56812"/>
    <lineage>
        <taxon>Bacteria</taxon>
        <taxon>Pseudomonadati</taxon>
        <taxon>Pseudomonadota</taxon>
        <taxon>Gammaproteobacteria</taxon>
        <taxon>Alteromonadales</taxon>
        <taxon>Shewanellaceae</taxon>
        <taxon>Shewanella</taxon>
    </lineage>
</organism>
<sequence length="79" mass="9272">MLGESHALLVDFPEYQDKISLLTANDTEFAEDAKRYHKLDTEIRKLELRNTPTSDEFIEQAKLDRLVLKDKLYQLFTQA</sequence>
<accession>A0A106BZV9</accession>
<protein>
    <recommendedName>
        <fullName evidence="3">GTP-binding protein</fullName>
    </recommendedName>
</protein>
<evidence type="ECO:0000313" key="1">
    <source>
        <dbReference type="EMBL" id="KVX01662.1"/>
    </source>
</evidence>
<proteinExistence type="predicted"/>
<name>A0A106BZV9_SHEFR</name>
<dbReference type="Pfam" id="PF04325">
    <property type="entry name" value="DUF465"/>
    <property type="match status" value="1"/>
</dbReference>